<accession>A0A0L0DFM1</accession>
<dbReference type="GeneID" id="25566052"/>
<keyword evidence="2" id="KW-0472">Membrane</keyword>
<reference evidence="3 4" key="1">
    <citation type="submission" date="2010-05" db="EMBL/GenBank/DDBJ databases">
        <title>The Genome Sequence of Thecamonas trahens ATCC 50062.</title>
        <authorList>
            <consortium name="The Broad Institute Genome Sequencing Platform"/>
            <person name="Russ C."/>
            <person name="Cuomo C."/>
            <person name="Shea T."/>
            <person name="Young S.K."/>
            <person name="Zeng Q."/>
            <person name="Koehrsen M."/>
            <person name="Haas B."/>
            <person name="Borodovsky M."/>
            <person name="Guigo R."/>
            <person name="Alvarado L."/>
            <person name="Berlin A."/>
            <person name="Bochicchio J."/>
            <person name="Borenstein D."/>
            <person name="Chapman S."/>
            <person name="Chen Z."/>
            <person name="Freedman E."/>
            <person name="Gellesch M."/>
            <person name="Goldberg J."/>
            <person name="Griggs A."/>
            <person name="Gujja S."/>
            <person name="Heilman E."/>
            <person name="Heiman D."/>
            <person name="Hepburn T."/>
            <person name="Howarth C."/>
            <person name="Jen D."/>
            <person name="Larson L."/>
            <person name="Mehta T."/>
            <person name="Park D."/>
            <person name="Pearson M."/>
            <person name="Roberts A."/>
            <person name="Saif S."/>
            <person name="Shenoy N."/>
            <person name="Sisk P."/>
            <person name="Stolte C."/>
            <person name="Sykes S."/>
            <person name="Thomson T."/>
            <person name="Walk T."/>
            <person name="White J."/>
            <person name="Yandava C."/>
            <person name="Burger G."/>
            <person name="Gray M.W."/>
            <person name="Holland P.W.H."/>
            <person name="King N."/>
            <person name="Lang F.B.F."/>
            <person name="Roger A.J."/>
            <person name="Ruiz-Trillo I."/>
            <person name="Lander E."/>
            <person name="Nusbaum C."/>
        </authorList>
    </citation>
    <scope>NUCLEOTIDE SEQUENCE [LARGE SCALE GENOMIC DNA]</scope>
    <source>
        <strain evidence="3 4">ATCC 50062</strain>
    </source>
</reference>
<evidence type="ECO:0000256" key="1">
    <source>
        <dbReference type="SAM" id="Coils"/>
    </source>
</evidence>
<evidence type="ECO:0000313" key="4">
    <source>
        <dbReference type="Proteomes" id="UP000054408"/>
    </source>
</evidence>
<sequence length="413" mass="44115">MAVFADIDLPSMPSPIKAFDFDSPMATLDDSNVSLTRHLNLQDTLKNLQQQVQAYKAGTKNMVKAAKALEADNSKLRSKYAAKKRELRRLLGKLNEREAELGTLRKKVVDLEAVLAADADADETETESADESGDGSAILVTPPIEVAAELASALEARDAAEAELAAIKAQLAEAETTAGELAAEVAAREALEHQLAQEQRKVYSMSRNSCLLSDQLSAAKAEIASQSQLLENIRSREGEDDGAGRAVALAEAEAKVAELSAQLEATTADAGALAERLAETQKQLAAAEDAAAEFSIQLALPNKEQSEQIASLEDTLSRTSAELEATHDALAASELRASKLEGELELVITRIRDLHDEQASMEREFAFTEAEHLAAVVSADSAGFIRGALVASSLTTIVASAVAALFFFRRRRA</sequence>
<dbReference type="RefSeq" id="XP_013756502.1">
    <property type="nucleotide sequence ID" value="XM_013901048.1"/>
</dbReference>
<keyword evidence="2" id="KW-1133">Transmembrane helix</keyword>
<gene>
    <name evidence="3" type="ORF">AMSG_07013</name>
</gene>
<name>A0A0L0DFM1_THETB</name>
<keyword evidence="2" id="KW-0812">Transmembrane</keyword>
<feature type="coiled-coil region" evidence="1">
    <location>
        <begin position="38"/>
        <end position="114"/>
    </location>
</feature>
<dbReference type="AlphaFoldDB" id="A0A0L0DFM1"/>
<dbReference type="Proteomes" id="UP000054408">
    <property type="component" value="Unassembled WGS sequence"/>
</dbReference>
<evidence type="ECO:0000256" key="2">
    <source>
        <dbReference type="SAM" id="Phobius"/>
    </source>
</evidence>
<evidence type="ECO:0000313" key="3">
    <source>
        <dbReference type="EMBL" id="KNC51035.1"/>
    </source>
</evidence>
<feature type="coiled-coil region" evidence="1">
    <location>
        <begin position="150"/>
        <end position="371"/>
    </location>
</feature>
<keyword evidence="4" id="KW-1185">Reference proteome</keyword>
<organism evidence="3 4">
    <name type="scientific">Thecamonas trahens ATCC 50062</name>
    <dbReference type="NCBI Taxonomy" id="461836"/>
    <lineage>
        <taxon>Eukaryota</taxon>
        <taxon>Apusozoa</taxon>
        <taxon>Apusomonadida</taxon>
        <taxon>Apusomonadidae</taxon>
        <taxon>Thecamonas</taxon>
    </lineage>
</organism>
<protein>
    <submittedName>
        <fullName evidence="3">Uncharacterized protein</fullName>
    </submittedName>
</protein>
<keyword evidence="1" id="KW-0175">Coiled coil</keyword>
<feature type="transmembrane region" description="Helical" evidence="2">
    <location>
        <begin position="388"/>
        <end position="408"/>
    </location>
</feature>
<proteinExistence type="predicted"/>
<dbReference type="EMBL" id="GL349464">
    <property type="protein sequence ID" value="KNC51035.1"/>
    <property type="molecule type" value="Genomic_DNA"/>
</dbReference>